<dbReference type="PANTHER" id="PTHR24148">
    <property type="entry name" value="ANKYRIN REPEAT DOMAIN-CONTAINING PROTEIN 39 HOMOLOG-RELATED"/>
    <property type="match status" value="1"/>
</dbReference>
<dbReference type="Proteomes" id="UP001140513">
    <property type="component" value="Unassembled WGS sequence"/>
</dbReference>
<comment type="caution">
    <text evidence="2">The sequence shown here is derived from an EMBL/GenBank/DDBJ whole genome shotgun (WGS) entry which is preliminary data.</text>
</comment>
<dbReference type="InterPro" id="IPR010730">
    <property type="entry name" value="HET"/>
</dbReference>
<dbReference type="EMBL" id="JAPEUX010000009">
    <property type="protein sequence ID" value="KAJ4345239.1"/>
    <property type="molecule type" value="Genomic_DNA"/>
</dbReference>
<sequence>MTTANYQYKPLRPNEIRVLQLCKAEHGEATFRLSHEILDETLDYEAVSYTWGSRIRENAIQHADTGGRAFVTANCEQVLRSLLSTGNDRIWIDGLCINQGDKHERSEQVRLMGKIYRIAKRTIAYIGEHDDHSRAVMAATAGSQTCFRASQTIILQAYLGDSGSAAFNKPCYQIGHEELNFDILGMWNSKLAVSRGYWHHEQGVVTLKTEFSRGSNTGSYQEWDQSILHPSRRDFLQKSVLWKTPASALNLITSTSLLNPGYLFDVLCATAHYECTDPRDKFFALVSLFANGLPEALKPDYLCSVDELYTNISRFLLSYGVARVLSAATCDDTGKIPSWAIDWRRKFHQDALGRTDGVFAACSSAGFASFRQTNIRIISHHVIKVRGLRLTQVSTCSPNAGQAAAHADLTDLRKLNDYHRNEWLYIGYALSGARPLDQYLELVSADGITGLVPKETQQGDWICILLGFTVPFVLRPCKAEQWTLLGECYVQDYMQGEAVKVFKRHHVHDPEPTDPLEDFVII</sequence>
<evidence type="ECO:0000313" key="2">
    <source>
        <dbReference type="EMBL" id="KAJ4345239.1"/>
    </source>
</evidence>
<dbReference type="Pfam" id="PF26639">
    <property type="entry name" value="Het-6_barrel"/>
    <property type="match status" value="1"/>
</dbReference>
<keyword evidence="3" id="KW-1185">Reference proteome</keyword>
<evidence type="ECO:0000313" key="3">
    <source>
        <dbReference type="Proteomes" id="UP001140513"/>
    </source>
</evidence>
<gene>
    <name evidence="2" type="ORF">N0V89_011368</name>
</gene>
<dbReference type="GeneID" id="80914898"/>
<dbReference type="RefSeq" id="XP_056065403.1">
    <property type="nucleotide sequence ID" value="XM_056220100.1"/>
</dbReference>
<dbReference type="AlphaFoldDB" id="A0A9W8X9V5"/>
<reference evidence="2" key="1">
    <citation type="submission" date="2022-10" db="EMBL/GenBank/DDBJ databases">
        <title>Tapping the CABI collections for fungal endophytes: first genome assemblies for Collariella, Neodidymelliopsis, Ascochyta clinopodiicola, Didymella pomorum, Didymosphaeria variabile, Neocosmospora piperis and Neocucurbitaria cava.</title>
        <authorList>
            <person name="Hill R."/>
        </authorList>
    </citation>
    <scope>NUCLEOTIDE SEQUENCE</scope>
    <source>
        <strain evidence="2">IMI 356815</strain>
    </source>
</reference>
<dbReference type="PANTHER" id="PTHR24148:SF64">
    <property type="entry name" value="HETEROKARYON INCOMPATIBILITY DOMAIN-CONTAINING PROTEIN"/>
    <property type="match status" value="1"/>
</dbReference>
<evidence type="ECO:0000259" key="1">
    <source>
        <dbReference type="Pfam" id="PF06985"/>
    </source>
</evidence>
<protein>
    <recommendedName>
        <fullName evidence="1">Heterokaryon incompatibility domain-containing protein</fullName>
    </recommendedName>
</protein>
<proteinExistence type="predicted"/>
<accession>A0A9W8X9V5</accession>
<dbReference type="InterPro" id="IPR052895">
    <property type="entry name" value="HetReg/Transcr_Mod"/>
</dbReference>
<dbReference type="Pfam" id="PF06985">
    <property type="entry name" value="HET"/>
    <property type="match status" value="1"/>
</dbReference>
<organism evidence="2 3">
    <name type="scientific">Didymosphaeria variabile</name>
    <dbReference type="NCBI Taxonomy" id="1932322"/>
    <lineage>
        <taxon>Eukaryota</taxon>
        <taxon>Fungi</taxon>
        <taxon>Dikarya</taxon>
        <taxon>Ascomycota</taxon>
        <taxon>Pezizomycotina</taxon>
        <taxon>Dothideomycetes</taxon>
        <taxon>Pleosporomycetidae</taxon>
        <taxon>Pleosporales</taxon>
        <taxon>Massarineae</taxon>
        <taxon>Didymosphaeriaceae</taxon>
        <taxon>Didymosphaeria</taxon>
    </lineage>
</organism>
<feature type="domain" description="Heterokaryon incompatibility" evidence="1">
    <location>
        <begin position="44"/>
        <end position="139"/>
    </location>
</feature>
<name>A0A9W8X9V5_9PLEO</name>
<dbReference type="OrthoDB" id="2157530at2759"/>